<evidence type="ECO:0000313" key="9">
    <source>
        <dbReference type="Proteomes" id="UP001500668"/>
    </source>
</evidence>
<keyword evidence="2" id="KW-0805">Transcription regulation</keyword>
<dbReference type="InterPro" id="IPR013325">
    <property type="entry name" value="RNA_pol_sigma_r2"/>
</dbReference>
<proteinExistence type="inferred from homology"/>
<accession>A0ABN1G853</accession>
<evidence type="ECO:0000256" key="3">
    <source>
        <dbReference type="ARBA" id="ARBA00023082"/>
    </source>
</evidence>
<keyword evidence="4" id="KW-0238">DNA-binding</keyword>
<dbReference type="EMBL" id="BAAACA010000021">
    <property type="protein sequence ID" value="GAA0605959.1"/>
    <property type="molecule type" value="Genomic_DNA"/>
</dbReference>
<evidence type="ECO:0000313" key="8">
    <source>
        <dbReference type="EMBL" id="GAA0605959.1"/>
    </source>
</evidence>
<dbReference type="InterPro" id="IPR039425">
    <property type="entry name" value="RNA_pol_sigma-70-like"/>
</dbReference>
<feature type="compositionally biased region" description="Low complexity" evidence="6">
    <location>
        <begin position="108"/>
        <end position="138"/>
    </location>
</feature>
<dbReference type="InterPro" id="IPR013249">
    <property type="entry name" value="RNA_pol_sigma70_r4_t2"/>
</dbReference>
<reference evidence="8 9" key="1">
    <citation type="journal article" date="2019" name="Int. J. Syst. Evol. Microbiol.">
        <title>The Global Catalogue of Microorganisms (GCM) 10K type strain sequencing project: providing services to taxonomists for standard genome sequencing and annotation.</title>
        <authorList>
            <consortium name="The Broad Institute Genomics Platform"/>
            <consortium name="The Broad Institute Genome Sequencing Center for Infectious Disease"/>
            <person name="Wu L."/>
            <person name="Ma J."/>
        </authorList>
    </citation>
    <scope>NUCLEOTIDE SEQUENCE [LARGE SCALE GENOMIC DNA]</scope>
    <source>
        <strain evidence="8 9">JCM 5067</strain>
    </source>
</reference>
<dbReference type="SUPFAM" id="SSF88946">
    <property type="entry name" value="Sigma2 domain of RNA polymerase sigma factors"/>
    <property type="match status" value="1"/>
</dbReference>
<evidence type="ECO:0000256" key="1">
    <source>
        <dbReference type="ARBA" id="ARBA00010641"/>
    </source>
</evidence>
<feature type="compositionally biased region" description="Basic and acidic residues" evidence="6">
    <location>
        <begin position="80"/>
        <end position="95"/>
    </location>
</feature>
<feature type="compositionally biased region" description="Basic residues" evidence="6">
    <location>
        <begin position="60"/>
        <end position="72"/>
    </location>
</feature>
<dbReference type="Proteomes" id="UP001500668">
    <property type="component" value="Unassembled WGS sequence"/>
</dbReference>
<sequence length="428" mass="45464">MTERTSDTGAAMSPPPLPTPEGRPATGPGDAPPDDTPAGDAGPAAPTARVKPGAHTKPLSTRRPRSAAKRAARPPATGPVRHDHGQAHGHGEAHSHGHAPAPAPAPADAPAASDEPSPEPTAEVPEPTSEVPEPTAEALEPTADAPEPGAHPLFETPGDAFDALYAALSAPLAQQTYLLTGRRRLAKEAVERAFHLAWRHWPEVATDPDPAGWVRAAAHDHALSPWHRFRPTHRHRDRAPADPGLRTLLRALLDLPPAYRRTLLLYDGLGLDLPETAAETEASTPAAANRLLHAREAVAHRVPELAAAAGPEALSALLRRRLGELALAQPQGVVKLPGPRRVRTGGERRNRVWTRAAVSLTTVIVGATAFTLSTAPTRYIPPVPVGQRIGGVPLNSGPQRQNEEDVELHRKLLNEPAHGPERLVPEFR</sequence>
<dbReference type="InterPro" id="IPR036388">
    <property type="entry name" value="WH-like_DNA-bd_sf"/>
</dbReference>
<keyword evidence="9" id="KW-1185">Reference proteome</keyword>
<dbReference type="RefSeq" id="WP_344075048.1">
    <property type="nucleotide sequence ID" value="NZ_BAAACA010000021.1"/>
</dbReference>
<dbReference type="Gene3D" id="1.10.1740.10">
    <property type="match status" value="1"/>
</dbReference>
<evidence type="ECO:0000256" key="2">
    <source>
        <dbReference type="ARBA" id="ARBA00023015"/>
    </source>
</evidence>
<evidence type="ECO:0000259" key="7">
    <source>
        <dbReference type="Pfam" id="PF08281"/>
    </source>
</evidence>
<dbReference type="InterPro" id="IPR013324">
    <property type="entry name" value="RNA_pol_sigma_r3/r4-like"/>
</dbReference>
<protein>
    <recommendedName>
        <fullName evidence="7">RNA polymerase sigma factor 70 region 4 type 2 domain-containing protein</fullName>
    </recommendedName>
</protein>
<name>A0ABN1G853_9ACTN</name>
<comment type="similarity">
    <text evidence="1">Belongs to the sigma-70 factor family. ECF subfamily.</text>
</comment>
<dbReference type="PANTHER" id="PTHR43133">
    <property type="entry name" value="RNA POLYMERASE ECF-TYPE SIGMA FACTO"/>
    <property type="match status" value="1"/>
</dbReference>
<dbReference type="SUPFAM" id="SSF88659">
    <property type="entry name" value="Sigma3 and sigma4 domains of RNA polymerase sigma factors"/>
    <property type="match status" value="1"/>
</dbReference>
<evidence type="ECO:0000256" key="4">
    <source>
        <dbReference type="ARBA" id="ARBA00023125"/>
    </source>
</evidence>
<dbReference type="Gene3D" id="1.10.10.10">
    <property type="entry name" value="Winged helix-like DNA-binding domain superfamily/Winged helix DNA-binding domain"/>
    <property type="match status" value="1"/>
</dbReference>
<evidence type="ECO:0000256" key="5">
    <source>
        <dbReference type="ARBA" id="ARBA00023163"/>
    </source>
</evidence>
<feature type="compositionally biased region" description="Low complexity" evidence="6">
    <location>
        <begin position="36"/>
        <end position="48"/>
    </location>
</feature>
<feature type="domain" description="RNA polymerase sigma factor 70 region 4 type 2" evidence="7">
    <location>
        <begin position="246"/>
        <end position="297"/>
    </location>
</feature>
<dbReference type="Pfam" id="PF08281">
    <property type="entry name" value="Sigma70_r4_2"/>
    <property type="match status" value="1"/>
</dbReference>
<keyword evidence="5" id="KW-0804">Transcription</keyword>
<evidence type="ECO:0000256" key="6">
    <source>
        <dbReference type="SAM" id="MobiDB-lite"/>
    </source>
</evidence>
<keyword evidence="3" id="KW-0731">Sigma factor</keyword>
<organism evidence="8 9">
    <name type="scientific">Streptomyces crystallinus</name>
    <dbReference type="NCBI Taxonomy" id="68191"/>
    <lineage>
        <taxon>Bacteria</taxon>
        <taxon>Bacillati</taxon>
        <taxon>Actinomycetota</taxon>
        <taxon>Actinomycetes</taxon>
        <taxon>Kitasatosporales</taxon>
        <taxon>Streptomycetaceae</taxon>
        <taxon>Streptomyces</taxon>
    </lineage>
</organism>
<comment type="caution">
    <text evidence="8">The sequence shown here is derived from an EMBL/GenBank/DDBJ whole genome shotgun (WGS) entry which is preliminary data.</text>
</comment>
<gene>
    <name evidence="8" type="ORF">GCM10010394_39800</name>
</gene>
<dbReference type="PANTHER" id="PTHR43133:SF8">
    <property type="entry name" value="RNA POLYMERASE SIGMA FACTOR HI_1459-RELATED"/>
    <property type="match status" value="1"/>
</dbReference>
<feature type="region of interest" description="Disordered" evidence="6">
    <location>
        <begin position="1"/>
        <end position="156"/>
    </location>
</feature>